<name>A0ABU0FSH8_9BACI</name>
<protein>
    <submittedName>
        <fullName evidence="2">Rhodanese-related sulfurtransferase</fullName>
    </submittedName>
</protein>
<dbReference type="CDD" id="cd00158">
    <property type="entry name" value="RHOD"/>
    <property type="match status" value="1"/>
</dbReference>
<proteinExistence type="predicted"/>
<dbReference type="InterPro" id="IPR001763">
    <property type="entry name" value="Rhodanese-like_dom"/>
</dbReference>
<dbReference type="SMART" id="SM00450">
    <property type="entry name" value="RHOD"/>
    <property type="match status" value="1"/>
</dbReference>
<gene>
    <name evidence="2" type="ORF">J2S25_000482</name>
</gene>
<dbReference type="PROSITE" id="PS50206">
    <property type="entry name" value="RHODANESE_3"/>
    <property type="match status" value="1"/>
</dbReference>
<dbReference type="RefSeq" id="WP_307191140.1">
    <property type="nucleotide sequence ID" value="NZ_JAUSUN010000002.1"/>
</dbReference>
<comment type="caution">
    <text evidence="2">The sequence shown here is derived from an EMBL/GenBank/DDBJ whole genome shotgun (WGS) entry which is preliminary data.</text>
</comment>
<accession>A0ABU0FSH8</accession>
<feature type="domain" description="Rhodanese" evidence="1">
    <location>
        <begin position="27"/>
        <end position="114"/>
    </location>
</feature>
<dbReference type="Proteomes" id="UP001242313">
    <property type="component" value="Unassembled WGS sequence"/>
</dbReference>
<evidence type="ECO:0000313" key="3">
    <source>
        <dbReference type="Proteomes" id="UP001242313"/>
    </source>
</evidence>
<dbReference type="EMBL" id="JAUSUN010000002">
    <property type="protein sequence ID" value="MDQ0412302.1"/>
    <property type="molecule type" value="Genomic_DNA"/>
</dbReference>
<dbReference type="PANTHER" id="PTHR43031">
    <property type="entry name" value="FAD-DEPENDENT OXIDOREDUCTASE"/>
    <property type="match status" value="1"/>
</dbReference>
<dbReference type="SUPFAM" id="SSF52821">
    <property type="entry name" value="Rhodanese/Cell cycle control phosphatase"/>
    <property type="match status" value="1"/>
</dbReference>
<dbReference type="Gene3D" id="3.40.250.10">
    <property type="entry name" value="Rhodanese-like domain"/>
    <property type="match status" value="1"/>
</dbReference>
<sequence>MNLFNLFRHPKPLENLSPQDILEKWNESPKPVILDVRTQMEYQSGHIEGAKSFPWGQEKEVASQYSADTPLILICKTGHRSQAAANTLLKLGFKKLSHLEGGMDRWKKEGFPTE</sequence>
<reference evidence="2 3" key="1">
    <citation type="submission" date="2023-07" db="EMBL/GenBank/DDBJ databases">
        <title>Genomic Encyclopedia of Type Strains, Phase IV (KMG-IV): sequencing the most valuable type-strain genomes for metagenomic binning, comparative biology and taxonomic classification.</title>
        <authorList>
            <person name="Goeker M."/>
        </authorList>
    </citation>
    <scope>NUCLEOTIDE SEQUENCE [LARGE SCALE GENOMIC DNA]</scope>
    <source>
        <strain evidence="2 3">DSM 19598</strain>
    </source>
</reference>
<organism evidence="2 3">
    <name type="scientific">Mesobacillus stamsii</name>
    <dbReference type="NCBI Taxonomy" id="225347"/>
    <lineage>
        <taxon>Bacteria</taxon>
        <taxon>Bacillati</taxon>
        <taxon>Bacillota</taxon>
        <taxon>Bacilli</taxon>
        <taxon>Bacillales</taxon>
        <taxon>Bacillaceae</taxon>
        <taxon>Mesobacillus</taxon>
    </lineage>
</organism>
<evidence type="ECO:0000313" key="2">
    <source>
        <dbReference type="EMBL" id="MDQ0412302.1"/>
    </source>
</evidence>
<dbReference type="InterPro" id="IPR050229">
    <property type="entry name" value="GlpE_sulfurtransferase"/>
</dbReference>
<dbReference type="PANTHER" id="PTHR43031:SF1">
    <property type="entry name" value="PYRIDINE NUCLEOTIDE-DISULPHIDE OXIDOREDUCTASE"/>
    <property type="match status" value="1"/>
</dbReference>
<dbReference type="Pfam" id="PF00581">
    <property type="entry name" value="Rhodanese"/>
    <property type="match status" value="1"/>
</dbReference>
<evidence type="ECO:0000259" key="1">
    <source>
        <dbReference type="PROSITE" id="PS50206"/>
    </source>
</evidence>
<dbReference type="InterPro" id="IPR036873">
    <property type="entry name" value="Rhodanese-like_dom_sf"/>
</dbReference>
<keyword evidence="3" id="KW-1185">Reference proteome</keyword>